<comment type="caution">
    <text evidence="9">Lacks conserved residue(s) required for the propagation of feature annotation.</text>
</comment>
<sequence>KTAFQWCACPDTTVPPVGPVLTALRHPQSALFNFKSFLIVILLFICASTYLRQQRPSMFVEKKPGLFGLVYKASVIGTRLSPYVSLSCILMGVWNLFF</sequence>
<feature type="transmembrane region" description="Helical" evidence="9">
    <location>
        <begin position="30"/>
        <end position="51"/>
    </location>
</feature>
<dbReference type="EMBL" id="JWZX01003412">
    <property type="protein sequence ID" value="KOO20800.1"/>
    <property type="molecule type" value="Genomic_DNA"/>
</dbReference>
<feature type="transmembrane region" description="Helical" evidence="9">
    <location>
        <begin position="80"/>
        <end position="97"/>
    </location>
</feature>
<comment type="function">
    <text evidence="1 9">Involved in the early part of the secretory pathway.</text>
</comment>
<evidence type="ECO:0000256" key="4">
    <source>
        <dbReference type="ARBA" id="ARBA00022692"/>
    </source>
</evidence>
<evidence type="ECO:0000256" key="9">
    <source>
        <dbReference type="RuleBase" id="RU910717"/>
    </source>
</evidence>
<comment type="caution">
    <text evidence="10">The sequence shown here is derived from an EMBL/GenBank/DDBJ whole genome shotgun (WGS) entry which is preliminary data.</text>
</comment>
<dbReference type="GO" id="GO:0000139">
    <property type="term" value="C:Golgi membrane"/>
    <property type="evidence" value="ECO:0007669"/>
    <property type="project" value="UniProtKB-SubCell"/>
</dbReference>
<evidence type="ECO:0000256" key="7">
    <source>
        <dbReference type="ARBA" id="ARBA00023034"/>
    </source>
</evidence>
<dbReference type="InterPro" id="IPR051523">
    <property type="entry name" value="KISH_domain"/>
</dbReference>
<keyword evidence="6 9" id="KW-1133">Transmembrane helix</keyword>
<dbReference type="PANTHER" id="PTHR13229">
    <property type="entry name" value="PROTEIN KISH-A"/>
    <property type="match status" value="1"/>
</dbReference>
<evidence type="ECO:0000313" key="11">
    <source>
        <dbReference type="Proteomes" id="UP000037460"/>
    </source>
</evidence>
<evidence type="ECO:0000256" key="6">
    <source>
        <dbReference type="ARBA" id="ARBA00022989"/>
    </source>
</evidence>
<dbReference type="Proteomes" id="UP000037460">
    <property type="component" value="Unassembled WGS sequence"/>
</dbReference>
<keyword evidence="5" id="KW-0732">Signal</keyword>
<evidence type="ECO:0000256" key="1">
    <source>
        <dbReference type="ARBA" id="ARBA00002154"/>
    </source>
</evidence>
<keyword evidence="4 9" id="KW-0812">Transmembrane</keyword>
<keyword evidence="8 9" id="KW-0472">Membrane</keyword>
<dbReference type="Pfam" id="PF06842">
    <property type="entry name" value="DUF1242"/>
    <property type="match status" value="1"/>
</dbReference>
<name>A0A0M0J2P6_9EUKA</name>
<comment type="similarity">
    <text evidence="3 9">Belongs to the KISH family.</text>
</comment>
<evidence type="ECO:0000313" key="10">
    <source>
        <dbReference type="EMBL" id="KOO20800.1"/>
    </source>
</evidence>
<evidence type="ECO:0000256" key="5">
    <source>
        <dbReference type="ARBA" id="ARBA00022729"/>
    </source>
</evidence>
<gene>
    <name evidence="10" type="ORF">Ctob_000194</name>
</gene>
<reference evidence="11" key="1">
    <citation type="journal article" date="2015" name="PLoS Genet.">
        <title>Genome Sequence and Transcriptome Analyses of Chrysochromulina tobin: Metabolic Tools for Enhanced Algal Fitness in the Prominent Order Prymnesiales (Haptophyceae).</title>
        <authorList>
            <person name="Hovde B.T."/>
            <person name="Deodato C.R."/>
            <person name="Hunsperger H.M."/>
            <person name="Ryken S.A."/>
            <person name="Yost W."/>
            <person name="Jha R.K."/>
            <person name="Patterson J."/>
            <person name="Monnat R.J. Jr."/>
            <person name="Barlow S.B."/>
            <person name="Starkenburg S.R."/>
            <person name="Cattolico R.A."/>
        </authorList>
    </citation>
    <scope>NUCLEOTIDE SEQUENCE</scope>
    <source>
        <strain evidence="11">CCMP291</strain>
    </source>
</reference>
<feature type="non-terminal residue" evidence="10">
    <location>
        <position position="1"/>
    </location>
</feature>
<evidence type="ECO:0000256" key="2">
    <source>
        <dbReference type="ARBA" id="ARBA00004614"/>
    </source>
</evidence>
<evidence type="ECO:0000256" key="3">
    <source>
        <dbReference type="ARBA" id="ARBA00008961"/>
    </source>
</evidence>
<organism evidence="10 11">
    <name type="scientific">Chrysochromulina tobinii</name>
    <dbReference type="NCBI Taxonomy" id="1460289"/>
    <lineage>
        <taxon>Eukaryota</taxon>
        <taxon>Haptista</taxon>
        <taxon>Haptophyta</taxon>
        <taxon>Prymnesiophyceae</taxon>
        <taxon>Prymnesiales</taxon>
        <taxon>Chrysochromulinaceae</taxon>
        <taxon>Chrysochromulina</taxon>
    </lineage>
</organism>
<dbReference type="AlphaFoldDB" id="A0A0M0J2P6"/>
<dbReference type="OrthoDB" id="10034655at2759"/>
<keyword evidence="7" id="KW-0333">Golgi apparatus</keyword>
<proteinExistence type="inferred from homology"/>
<comment type="subcellular location">
    <subcellularLocation>
        <location evidence="2">Golgi apparatus membrane</location>
        <topology evidence="2">Single-pass type I membrane protein</topology>
    </subcellularLocation>
</comment>
<accession>A0A0M0J2P6</accession>
<protein>
    <recommendedName>
        <fullName evidence="9">Protein kish</fullName>
    </recommendedName>
</protein>
<dbReference type="InterPro" id="IPR009653">
    <property type="entry name" value="Ksh1"/>
</dbReference>
<keyword evidence="11" id="KW-1185">Reference proteome</keyword>
<evidence type="ECO:0000256" key="8">
    <source>
        <dbReference type="ARBA" id="ARBA00023136"/>
    </source>
</evidence>